<dbReference type="Proteomes" id="UP000284152">
    <property type="component" value="Unassembled WGS sequence"/>
</dbReference>
<evidence type="ECO:0008006" key="3">
    <source>
        <dbReference type="Google" id="ProtNLM"/>
    </source>
</evidence>
<dbReference type="EMBL" id="QRNS01000007">
    <property type="protein sequence ID" value="RHK64363.1"/>
    <property type="molecule type" value="Genomic_DNA"/>
</dbReference>
<proteinExistence type="predicted"/>
<organism evidence="1 2">
    <name type="scientific">Dorea formicigenerans</name>
    <dbReference type="NCBI Taxonomy" id="39486"/>
    <lineage>
        <taxon>Bacteria</taxon>
        <taxon>Bacillati</taxon>
        <taxon>Bacillota</taxon>
        <taxon>Clostridia</taxon>
        <taxon>Lachnospirales</taxon>
        <taxon>Lachnospiraceae</taxon>
        <taxon>Dorea</taxon>
    </lineage>
</organism>
<name>A0A415H7Z6_9FIRM</name>
<accession>A0A415H7Z6</accession>
<dbReference type="Gene3D" id="2.40.30.200">
    <property type="match status" value="1"/>
</dbReference>
<sequence>MRADVKINDLWMFALGWLREEIDFPTPQSQTNTVVVPGRNAPIRFTEALGRVSYQPRSFTITLSMLGSREKFNQMKDQLNNRYAGQLCQVILSEEPDLYAVGTLELEPAYDPLTGKGQMVLSCSDGDAYRYHTEETEVSITGGGTLILNNDYMPVVPTVITTAETAFSWSIGEDVFKKSVSAGTWTFPELELQEGQNSLSITGKGTTTFRYREGRL</sequence>
<reference evidence="1 2" key="1">
    <citation type="submission" date="2018-08" db="EMBL/GenBank/DDBJ databases">
        <title>A genome reference for cultivated species of the human gut microbiota.</title>
        <authorList>
            <person name="Zou Y."/>
            <person name="Xue W."/>
            <person name="Luo G."/>
        </authorList>
    </citation>
    <scope>NUCLEOTIDE SEQUENCE [LARGE SCALE GENOMIC DNA]</scope>
    <source>
        <strain evidence="1 2">AF42-21</strain>
    </source>
</reference>
<evidence type="ECO:0000313" key="2">
    <source>
        <dbReference type="Proteomes" id="UP000284152"/>
    </source>
</evidence>
<dbReference type="AlphaFoldDB" id="A0A415H7Z6"/>
<evidence type="ECO:0000313" key="1">
    <source>
        <dbReference type="EMBL" id="RHK64363.1"/>
    </source>
</evidence>
<protein>
    <recommendedName>
        <fullName evidence="3">Phage tail protein</fullName>
    </recommendedName>
</protein>
<comment type="caution">
    <text evidence="1">The sequence shown here is derived from an EMBL/GenBank/DDBJ whole genome shotgun (WGS) entry which is preliminary data.</text>
</comment>
<gene>
    <name evidence="1" type="ORF">DW054_06115</name>
</gene>